<keyword evidence="1" id="KW-0233">DNA recombination</keyword>
<dbReference type="PANTHER" id="PTHR30349">
    <property type="entry name" value="PHAGE INTEGRASE-RELATED"/>
    <property type="match status" value="1"/>
</dbReference>
<dbReference type="Pfam" id="PF00589">
    <property type="entry name" value="Phage_integrase"/>
    <property type="match status" value="1"/>
</dbReference>
<feature type="domain" description="Tyr recombinase" evidence="2">
    <location>
        <begin position="103"/>
        <end position="280"/>
    </location>
</feature>
<dbReference type="InterPro" id="IPR011010">
    <property type="entry name" value="DNA_brk_join_enz"/>
</dbReference>
<dbReference type="PANTHER" id="PTHR30349:SF64">
    <property type="entry name" value="PROPHAGE INTEGRASE INTD-RELATED"/>
    <property type="match status" value="1"/>
</dbReference>
<keyword evidence="4" id="KW-1185">Reference proteome</keyword>
<dbReference type="Proteomes" id="UP000830055">
    <property type="component" value="Chromosome"/>
</dbReference>
<evidence type="ECO:0000313" key="3">
    <source>
        <dbReference type="EMBL" id="BDD87032.1"/>
    </source>
</evidence>
<dbReference type="InterPro" id="IPR050090">
    <property type="entry name" value="Tyrosine_recombinase_XerCD"/>
</dbReference>
<sequence length="325" mass="38289">MGEWANEYLTFARQRFSSTAYTEKCFAFREFFLSEAKPETPIASYGSKAALVHLQYQARKRSGSSANRQRKNLRAAWEWGVKFLGLPERNPFHVVPRFAEIRYERSVPTLEEFWKVYAAAEFEKDRLMLFAYLQTGARRDELFRLKWIDVDFTKKRLRLRWRKNSIGEWRESWLPVGDELLDMLKVQRKTTGKLEFVFMRCTDDGQWVPYEARGQWLKRLCKRAGVKDFGFHGIRHLFASILASKNVPLVEIQKMLRHGSIQTTARYIHSLQDGSREALEALPKLEDQSVWKVFEQDVRKNEKPTDNPHWRVGVCLRASEQSLSN</sequence>
<name>A0ABM7W7Y2_9BACT</name>
<organism evidence="3 4">
    <name type="scientific">Desulfofustis limnaeus</name>
    <dbReference type="NCBI Taxonomy" id="2740163"/>
    <lineage>
        <taxon>Bacteria</taxon>
        <taxon>Pseudomonadati</taxon>
        <taxon>Thermodesulfobacteriota</taxon>
        <taxon>Desulfobulbia</taxon>
        <taxon>Desulfobulbales</taxon>
        <taxon>Desulfocapsaceae</taxon>
        <taxon>Desulfofustis</taxon>
    </lineage>
</organism>
<dbReference type="CDD" id="cd00796">
    <property type="entry name" value="INT_Rci_Hp1_C"/>
    <property type="match status" value="1"/>
</dbReference>
<dbReference type="EMBL" id="AP025516">
    <property type="protein sequence ID" value="BDD87032.1"/>
    <property type="molecule type" value="Genomic_DNA"/>
</dbReference>
<evidence type="ECO:0000259" key="2">
    <source>
        <dbReference type="PROSITE" id="PS51898"/>
    </source>
</evidence>
<dbReference type="InterPro" id="IPR002104">
    <property type="entry name" value="Integrase_catalytic"/>
</dbReference>
<dbReference type="PROSITE" id="PS51898">
    <property type="entry name" value="TYR_RECOMBINASE"/>
    <property type="match status" value="1"/>
</dbReference>
<gene>
    <name evidence="3" type="ORF">DPPLL_13970</name>
</gene>
<reference evidence="3 4" key="1">
    <citation type="submission" date="2022-01" db="EMBL/GenBank/DDBJ databases">
        <title>Desulfofustis limnae sp. nov., a novel mesophilic sulfate-reducing bacterium isolated from marsh soil.</title>
        <authorList>
            <person name="Watanabe M."/>
            <person name="Takahashi A."/>
            <person name="Kojima H."/>
            <person name="Fukui M."/>
        </authorList>
    </citation>
    <scope>NUCLEOTIDE SEQUENCE [LARGE SCALE GENOMIC DNA]</scope>
    <source>
        <strain evidence="3 4">PPLL</strain>
    </source>
</reference>
<accession>A0ABM7W7Y2</accession>
<dbReference type="InterPro" id="IPR013762">
    <property type="entry name" value="Integrase-like_cat_sf"/>
</dbReference>
<dbReference type="Gene3D" id="1.10.443.10">
    <property type="entry name" value="Intergrase catalytic core"/>
    <property type="match status" value="1"/>
</dbReference>
<evidence type="ECO:0000313" key="4">
    <source>
        <dbReference type="Proteomes" id="UP000830055"/>
    </source>
</evidence>
<protein>
    <submittedName>
        <fullName evidence="3">Integrase</fullName>
    </submittedName>
</protein>
<evidence type="ECO:0000256" key="1">
    <source>
        <dbReference type="ARBA" id="ARBA00023172"/>
    </source>
</evidence>
<proteinExistence type="predicted"/>
<dbReference type="SUPFAM" id="SSF56349">
    <property type="entry name" value="DNA breaking-rejoining enzymes"/>
    <property type="match status" value="1"/>
</dbReference>